<dbReference type="Gene3D" id="1.10.530.10">
    <property type="match status" value="1"/>
</dbReference>
<evidence type="ECO:0000256" key="2">
    <source>
        <dbReference type="ARBA" id="ARBA00011901"/>
    </source>
</evidence>
<evidence type="ECO:0000256" key="1">
    <source>
        <dbReference type="ARBA" id="ARBA00001561"/>
    </source>
</evidence>
<feature type="region of interest" description="Disordered" evidence="5">
    <location>
        <begin position="96"/>
        <end position="141"/>
    </location>
</feature>
<dbReference type="SUPFAM" id="SSF53955">
    <property type="entry name" value="Lysozyme-like"/>
    <property type="match status" value="1"/>
</dbReference>
<dbReference type="EMBL" id="WVUH01000135">
    <property type="protein sequence ID" value="MBO4207630.1"/>
    <property type="molecule type" value="Genomic_DNA"/>
</dbReference>
<dbReference type="InterPro" id="IPR036505">
    <property type="entry name" value="Amidase/PGRP_sf"/>
</dbReference>
<protein>
    <recommendedName>
        <fullName evidence="2">N-acetylmuramoyl-L-alanine amidase</fullName>
        <ecNumber evidence="2">3.5.1.28</ecNumber>
    </recommendedName>
</protein>
<dbReference type="PROSITE" id="PS51318">
    <property type="entry name" value="TAT"/>
    <property type="match status" value="1"/>
</dbReference>
<evidence type="ECO:0000313" key="8">
    <source>
        <dbReference type="EMBL" id="MBO4207630.1"/>
    </source>
</evidence>
<dbReference type="CDD" id="cd06583">
    <property type="entry name" value="PGRP"/>
    <property type="match status" value="1"/>
</dbReference>
<keyword evidence="6" id="KW-0732">Signal</keyword>
<dbReference type="Proteomes" id="UP000823521">
    <property type="component" value="Unassembled WGS sequence"/>
</dbReference>
<dbReference type="PANTHER" id="PTHR30417">
    <property type="entry name" value="N-ACETYLMURAMOYL-L-ALANINE AMIDASE AMID"/>
    <property type="match status" value="1"/>
</dbReference>
<evidence type="ECO:0000256" key="5">
    <source>
        <dbReference type="SAM" id="MobiDB-lite"/>
    </source>
</evidence>
<feature type="signal peptide" evidence="6">
    <location>
        <begin position="1"/>
        <end position="31"/>
    </location>
</feature>
<dbReference type="PANTHER" id="PTHR30417:SF1">
    <property type="entry name" value="N-ACETYLMURAMOYL-L-ALANINE AMIDASE AMID"/>
    <property type="match status" value="1"/>
</dbReference>
<dbReference type="InterPro" id="IPR023346">
    <property type="entry name" value="Lysozyme-like_dom_sf"/>
</dbReference>
<gene>
    <name evidence="8" type="ORF">GSF22_16690</name>
</gene>
<dbReference type="Pfam" id="PF01510">
    <property type="entry name" value="Amidase_2"/>
    <property type="match status" value="1"/>
</dbReference>
<dbReference type="InterPro" id="IPR002502">
    <property type="entry name" value="Amidase_domain"/>
</dbReference>
<accession>A0ABS3VT01</accession>
<feature type="chain" id="PRO_5047132777" description="N-acetylmuramoyl-L-alanine amidase" evidence="6">
    <location>
        <begin position="32"/>
        <end position="668"/>
    </location>
</feature>
<comment type="caution">
    <text evidence="8">The sequence shown here is derived from an EMBL/GenBank/DDBJ whole genome shotgun (WGS) entry which is preliminary data.</text>
</comment>
<evidence type="ECO:0000256" key="6">
    <source>
        <dbReference type="SAM" id="SignalP"/>
    </source>
</evidence>
<reference evidence="8 9" key="1">
    <citation type="submission" date="2019-12" db="EMBL/GenBank/DDBJ databases">
        <title>Whole genome sequencing of endophytic Actinobacterium Micromonospora sp. MPMI6T.</title>
        <authorList>
            <person name="Evv R."/>
            <person name="Podile A.R."/>
        </authorList>
    </citation>
    <scope>NUCLEOTIDE SEQUENCE [LARGE SCALE GENOMIC DNA]</scope>
    <source>
        <strain evidence="8 9">MPMI6</strain>
    </source>
</reference>
<comment type="catalytic activity">
    <reaction evidence="1">
        <text>Hydrolyzes the link between N-acetylmuramoyl residues and L-amino acid residues in certain cell-wall glycopeptides.</text>
        <dbReference type="EC" id="3.5.1.28"/>
    </reaction>
</comment>
<evidence type="ECO:0000256" key="3">
    <source>
        <dbReference type="ARBA" id="ARBA00022801"/>
    </source>
</evidence>
<dbReference type="SMART" id="SM00644">
    <property type="entry name" value="Ami_2"/>
    <property type="match status" value="1"/>
</dbReference>
<keyword evidence="4" id="KW-0961">Cell wall biogenesis/degradation</keyword>
<dbReference type="RefSeq" id="WP_208814519.1">
    <property type="nucleotide sequence ID" value="NZ_WVUH01000135.1"/>
</dbReference>
<name>A0ABS3VT01_MICEH</name>
<dbReference type="EC" id="3.5.1.28" evidence="2"/>
<dbReference type="InterPro" id="IPR051206">
    <property type="entry name" value="NAMLAA_amidase_2"/>
</dbReference>
<keyword evidence="9" id="KW-1185">Reference proteome</keyword>
<feature type="compositionally biased region" description="Basic and acidic residues" evidence="5">
    <location>
        <begin position="99"/>
        <end position="115"/>
    </location>
</feature>
<keyword evidence="3" id="KW-0378">Hydrolase</keyword>
<evidence type="ECO:0000256" key="4">
    <source>
        <dbReference type="ARBA" id="ARBA00023316"/>
    </source>
</evidence>
<proteinExistence type="predicted"/>
<dbReference type="InterPro" id="IPR006311">
    <property type="entry name" value="TAT_signal"/>
</dbReference>
<evidence type="ECO:0000313" key="9">
    <source>
        <dbReference type="Proteomes" id="UP000823521"/>
    </source>
</evidence>
<evidence type="ECO:0000259" key="7">
    <source>
        <dbReference type="SMART" id="SM00644"/>
    </source>
</evidence>
<dbReference type="Gene3D" id="3.40.80.10">
    <property type="entry name" value="Peptidoglycan recognition protein-like"/>
    <property type="match status" value="1"/>
</dbReference>
<dbReference type="SUPFAM" id="SSF55846">
    <property type="entry name" value="N-acetylmuramoyl-L-alanine amidase-like"/>
    <property type="match status" value="1"/>
</dbReference>
<feature type="domain" description="N-acetylmuramoyl-L-alanine amidase" evidence="7">
    <location>
        <begin position="286"/>
        <end position="425"/>
    </location>
</feature>
<organism evidence="8 9">
    <name type="scientific">Micromonospora echinofusca</name>
    <dbReference type="NCBI Taxonomy" id="47858"/>
    <lineage>
        <taxon>Bacteria</taxon>
        <taxon>Bacillati</taxon>
        <taxon>Actinomycetota</taxon>
        <taxon>Actinomycetes</taxon>
        <taxon>Micromonosporales</taxon>
        <taxon>Micromonosporaceae</taxon>
        <taxon>Micromonospora</taxon>
    </lineage>
</organism>
<sequence>MLRPNVPTSRRILLSAVVAGAATLVPLTATAPAAGSTTPTRQQEYAAAAAEYGVPESVLLGVSYLQSRWDTNAGTPSTSGGFGPMHLTDAEYVLSLPGQHHDSGDEDPRGDDSRPSRAGTGTDSPEPGTGTDSPTPPAGSLQTLDAAAGLTGAAEESLRVEPAVNIRGGAALLASYQRHLAGPTGSDSDPAAWYGAVARYAGADSADAAAAFADQVYDTIRTGVSRRTDDGQQVTLAARVDISPERSWLDRLGLRRLERPDGLECPLDISCEWIPAPYQELGGGDYGNHDLSERPARQKIEYIVIHDTEATWATTLKLVQDPTYVSWHYSLRSVDGHIAQHVKAKDVGWHAGNWYVNAKAIGLEHEGFAAQGTWYTEAMYRTSAKLVRHLALRLGIPLDRQHIIGHDNVPGTVASTVRGMHWDPGPYWDWDHYFDLMKAPEVDTGTPATGLVRIAPDFATNRPAFTGCVRAGVPCTPRGSSSVILRSAPDHNAPLVNDIALRPDGTPNTMHISDHGARASTGQTYAIADRQGDWTAIWYLGQNAWFHNPAEAPTAQWTVGMVATPKPGRATIPVYGRAYPEAAAYPPGVPYQPISPLQYTLSAGQRYAVGNILPGEYYRATTFDGSSPGDWTVIRGENRYVQIQFGHRVMFVNLDDVQLLPSAVGAPA</sequence>